<dbReference type="EMBL" id="CAMXCT010000095">
    <property type="protein sequence ID" value="CAI3973746.1"/>
    <property type="molecule type" value="Genomic_DNA"/>
</dbReference>
<sequence>VKIFFVSAIGSGAVSAVGSSWIAISGKRSRARGSALVGGIEIQGYGRMNAEKSPWKPTCGQTRQLQSQVKMSHEETIHVPEVPLNEVQLRLASHSATSSMMKDLLRHARAEGSLDMLLAELSADHGDGFELISEKETVVSGTDDSKNVSGSPFSYEKNLPAGMRDLEHWGKTILQEHISYSAWMLAQKYRMDLTVQVKDFIRYLHVKSLSESSEELCFDDSTTRRKMSAPLATQVKVLLSNLAADLGLLHVPNVQLATLPRAIVSLEHDGWVRLTDLLPYSQANLELHGWVIWWLPTPHGGMDIGDAALIRLPVAEQLFATKALETFFEFRRGRLTLPEWSVQWQLNYEEAVTHAGLDVSRMAHRTDNHGANLYSEDIHNNQFFLDEDYESSWSGISDSWFDGSWDENCFNDGLYAWYGDHKAWGDGEDHSEDWQDSGWQESGWAEDGEAPNKINLRLCEEMLTGKKVRFGDSEHADGEHAKLNNFPEWTLENADNFHTVRGRRVCGLLVDPGASSGQSDDTLAKVPIPFGVGEGVTASYTADLIGGSGSTCPALLPNPSLRQMRSIVSTQWYDNGDGAMVCCTSGHRPDHPDAVLAVMNLLLAASGHYILPASKEDQKMTDQEMDEVLKIWKRPCQATTLEQTQPMASTSTSSTTTSHGDTPQPNLQFTAETKESTELNAHAETLEKNTTTSTTPQQDLRQVVEDEQPIQVLLGEIHDEEYPEGEAEYGGDVFPGHLPEHCLYGLCVLFPLDNQYGWDLAHPEHQRLITELEMDLGDSEPDVLLASRSTGLKSDIMLKHAIARCRGHLGKKHGWLQGPVHRLNRTTLAAAYPSGMCRAIIKDVKRFVNLKSHFVESYYKCERCSMGRAELDSTEHSFIPGECRYARWPEGDDPRDKRKMIKEQQEKDYIMGKFKKEALLNEKVMRGKLAAHHAISFDSEQTAILKMCLVKLLAESVSKCEELGKKKGQHDYVHWLEDSVALSWG</sequence>
<feature type="non-terminal residue" evidence="2">
    <location>
        <position position="985"/>
    </location>
</feature>
<evidence type="ECO:0000256" key="1">
    <source>
        <dbReference type="SAM" id="MobiDB-lite"/>
    </source>
</evidence>
<evidence type="ECO:0000313" key="2">
    <source>
        <dbReference type="EMBL" id="CAI3973746.1"/>
    </source>
</evidence>
<evidence type="ECO:0000313" key="3">
    <source>
        <dbReference type="EMBL" id="CAL1127121.1"/>
    </source>
</evidence>
<proteinExistence type="predicted"/>
<dbReference type="EMBL" id="CAMXCT030000095">
    <property type="protein sequence ID" value="CAL4761058.1"/>
    <property type="molecule type" value="Genomic_DNA"/>
</dbReference>
<feature type="compositionally biased region" description="Low complexity" evidence="1">
    <location>
        <begin position="649"/>
        <end position="658"/>
    </location>
</feature>
<feature type="compositionally biased region" description="Polar residues" evidence="1">
    <location>
        <begin position="639"/>
        <end position="648"/>
    </location>
</feature>
<accession>A0A9P1FF43</accession>
<protein>
    <submittedName>
        <fullName evidence="2">Uncharacterized protein</fullName>
    </submittedName>
</protein>
<name>A0A9P1FF43_9DINO</name>
<reference evidence="3" key="2">
    <citation type="submission" date="2024-04" db="EMBL/GenBank/DDBJ databases">
        <authorList>
            <person name="Chen Y."/>
            <person name="Shah S."/>
            <person name="Dougan E. K."/>
            <person name="Thang M."/>
            <person name="Chan C."/>
        </authorList>
    </citation>
    <scope>NUCLEOTIDE SEQUENCE [LARGE SCALE GENOMIC DNA]</scope>
</reference>
<keyword evidence="4" id="KW-1185">Reference proteome</keyword>
<feature type="region of interest" description="Disordered" evidence="1">
    <location>
        <begin position="639"/>
        <end position="667"/>
    </location>
</feature>
<organism evidence="2">
    <name type="scientific">Cladocopium goreaui</name>
    <dbReference type="NCBI Taxonomy" id="2562237"/>
    <lineage>
        <taxon>Eukaryota</taxon>
        <taxon>Sar</taxon>
        <taxon>Alveolata</taxon>
        <taxon>Dinophyceae</taxon>
        <taxon>Suessiales</taxon>
        <taxon>Symbiodiniaceae</taxon>
        <taxon>Cladocopium</taxon>
    </lineage>
</organism>
<evidence type="ECO:0000313" key="4">
    <source>
        <dbReference type="Proteomes" id="UP001152797"/>
    </source>
</evidence>
<reference evidence="2" key="1">
    <citation type="submission" date="2022-10" db="EMBL/GenBank/DDBJ databases">
        <authorList>
            <person name="Chen Y."/>
            <person name="Dougan E. K."/>
            <person name="Chan C."/>
            <person name="Rhodes N."/>
            <person name="Thang M."/>
        </authorList>
    </citation>
    <scope>NUCLEOTIDE SEQUENCE</scope>
</reference>
<dbReference type="Proteomes" id="UP001152797">
    <property type="component" value="Unassembled WGS sequence"/>
</dbReference>
<dbReference type="AlphaFoldDB" id="A0A9P1FF43"/>
<dbReference type="EMBL" id="CAMXCT020000095">
    <property type="protein sequence ID" value="CAL1127121.1"/>
    <property type="molecule type" value="Genomic_DNA"/>
</dbReference>
<gene>
    <name evidence="2" type="ORF">C1SCF055_LOCUS2210</name>
</gene>
<comment type="caution">
    <text evidence="2">The sequence shown here is derived from an EMBL/GenBank/DDBJ whole genome shotgun (WGS) entry which is preliminary data.</text>
</comment>